<reference evidence="2" key="2">
    <citation type="submission" date="2025-09" db="UniProtKB">
        <authorList>
            <consortium name="Ensembl"/>
        </authorList>
    </citation>
    <scope>IDENTIFICATION</scope>
</reference>
<dbReference type="PANTHER" id="PTHR15420">
    <property type="entry name" value="UBIQUINOL-CYTOCHROME C REDUCTASE COMPLEX 6.4 KD PROTEIN"/>
    <property type="match status" value="1"/>
</dbReference>
<dbReference type="InterPro" id="IPR015089">
    <property type="entry name" value="UQCR"/>
</dbReference>
<dbReference type="PANTHER" id="PTHR15420:SF2">
    <property type="entry name" value="CYTOCHROME B-C1 COMPLEX SUBUNIT 10"/>
    <property type="match status" value="1"/>
</dbReference>
<feature type="transmembrane region" description="Helical" evidence="1">
    <location>
        <begin position="12"/>
        <end position="33"/>
    </location>
</feature>
<dbReference type="GO" id="GO:0005743">
    <property type="term" value="C:mitochondrial inner membrane"/>
    <property type="evidence" value="ECO:0007669"/>
    <property type="project" value="TreeGrafter"/>
</dbReference>
<reference evidence="2" key="1">
    <citation type="submission" date="2025-08" db="UniProtKB">
        <authorList>
            <consortium name="Ensembl"/>
        </authorList>
    </citation>
    <scope>IDENTIFICATION</scope>
</reference>
<protein>
    <recommendedName>
        <fullName evidence="4">Cytochrome b-c1 complex subunit 10</fullName>
    </recommendedName>
</protein>
<evidence type="ECO:0008006" key="4">
    <source>
        <dbReference type="Google" id="ProtNLM"/>
    </source>
</evidence>
<dbReference type="Pfam" id="PF08997">
    <property type="entry name" value="UCR_6-4kD"/>
    <property type="match status" value="1"/>
</dbReference>
<evidence type="ECO:0000313" key="2">
    <source>
        <dbReference type="Ensembl" id="ENSCCRP00010081537.1"/>
    </source>
</evidence>
<organism evidence="2 3">
    <name type="scientific">Cyprinus carpio</name>
    <name type="common">Common carp</name>
    <dbReference type="NCBI Taxonomy" id="7962"/>
    <lineage>
        <taxon>Eukaryota</taxon>
        <taxon>Metazoa</taxon>
        <taxon>Chordata</taxon>
        <taxon>Craniata</taxon>
        <taxon>Vertebrata</taxon>
        <taxon>Euteleostomi</taxon>
        <taxon>Actinopterygii</taxon>
        <taxon>Neopterygii</taxon>
        <taxon>Teleostei</taxon>
        <taxon>Ostariophysi</taxon>
        <taxon>Cypriniformes</taxon>
        <taxon>Cyprinidae</taxon>
        <taxon>Cyprininae</taxon>
        <taxon>Cyprinus</taxon>
    </lineage>
</organism>
<keyword evidence="1" id="KW-1133">Transmembrane helix</keyword>
<proteinExistence type="predicted"/>
<name>A0A8C1MRK8_CYPCA</name>
<keyword evidence="3" id="KW-1185">Reference proteome</keyword>
<dbReference type="Proteomes" id="UP000694427">
    <property type="component" value="Unplaced"/>
</dbReference>
<dbReference type="InterPro" id="IPR029027">
    <property type="entry name" value="Single_a-helix_sf"/>
</dbReference>
<dbReference type="GO" id="GO:0006122">
    <property type="term" value="P:mitochondrial electron transport, ubiquinol to cytochrome c"/>
    <property type="evidence" value="ECO:0007669"/>
    <property type="project" value="InterPro"/>
</dbReference>
<dbReference type="Ensembl" id="ENSCCRT00010090463.1">
    <property type="protein sequence ID" value="ENSCCRP00010081537.1"/>
    <property type="gene ID" value="ENSCCRG00010035643.1"/>
</dbReference>
<keyword evidence="1" id="KW-0812">Transmembrane</keyword>
<evidence type="ECO:0000256" key="1">
    <source>
        <dbReference type="SAM" id="Phobius"/>
    </source>
</evidence>
<dbReference type="SUPFAM" id="SSF81518">
    <property type="entry name" value="Subunit XI (6.4 kDa protein) of cytochrome bc1 complex (Ubiquinol-cytochrome c reductase)"/>
    <property type="match status" value="1"/>
</dbReference>
<keyword evidence="1" id="KW-0472">Membrane</keyword>
<accession>A0A8C1MRK8</accession>
<dbReference type="AlphaFoldDB" id="A0A8C1MRK8"/>
<dbReference type="Gene3D" id="1.20.5.220">
    <property type="match status" value="1"/>
</dbReference>
<sequence>MISYVFIAVRSSLLKSVVFSVWGGAGGLALVHFTDWRLILDFVPYINGKFKTED</sequence>
<evidence type="ECO:0000313" key="3">
    <source>
        <dbReference type="Proteomes" id="UP000694427"/>
    </source>
</evidence>